<evidence type="ECO:0000313" key="4">
    <source>
        <dbReference type="Proteomes" id="UP000467840"/>
    </source>
</evidence>
<accession>A0A6A6KB62</accession>
<sequence length="185" mass="19959">MNSSVVANTPFSALEPYNSIGSVSNADDITRACQPLEGVELSNTQSVALSESTSISHAESDSHMPSMSTAIPSSASHISENSNDNAQNPSITGIDSDRIAKLRRYFDDKFHIMDLGKLKYFLGIEVACSPKGIALSQRKYALDILAESGLTSCKPVSSPMEQQHKLSLETGDFCANPEQYRQIVG</sequence>
<evidence type="ECO:0000256" key="1">
    <source>
        <dbReference type="SAM" id="MobiDB-lite"/>
    </source>
</evidence>
<comment type="caution">
    <text evidence="3">The sequence shown here is derived from an EMBL/GenBank/DDBJ whole genome shotgun (WGS) entry which is preliminary data.</text>
</comment>
<dbReference type="Proteomes" id="UP000467840">
    <property type="component" value="Chromosome 3"/>
</dbReference>
<dbReference type="Pfam" id="PF07727">
    <property type="entry name" value="RVT_2"/>
    <property type="match status" value="1"/>
</dbReference>
<gene>
    <name evidence="3" type="ORF">GH714_010212</name>
</gene>
<proteinExistence type="predicted"/>
<feature type="region of interest" description="Disordered" evidence="1">
    <location>
        <begin position="50"/>
        <end position="92"/>
    </location>
</feature>
<organism evidence="3 4">
    <name type="scientific">Hevea brasiliensis</name>
    <name type="common">Para rubber tree</name>
    <name type="synonym">Siphonia brasiliensis</name>
    <dbReference type="NCBI Taxonomy" id="3981"/>
    <lineage>
        <taxon>Eukaryota</taxon>
        <taxon>Viridiplantae</taxon>
        <taxon>Streptophyta</taxon>
        <taxon>Embryophyta</taxon>
        <taxon>Tracheophyta</taxon>
        <taxon>Spermatophyta</taxon>
        <taxon>Magnoliopsida</taxon>
        <taxon>eudicotyledons</taxon>
        <taxon>Gunneridae</taxon>
        <taxon>Pentapetalae</taxon>
        <taxon>rosids</taxon>
        <taxon>fabids</taxon>
        <taxon>Malpighiales</taxon>
        <taxon>Euphorbiaceae</taxon>
        <taxon>Crotonoideae</taxon>
        <taxon>Micrandreae</taxon>
        <taxon>Hevea</taxon>
    </lineage>
</organism>
<dbReference type="AlphaFoldDB" id="A0A6A6KB62"/>
<reference evidence="3 4" key="1">
    <citation type="journal article" date="2020" name="Mol. Plant">
        <title>The Chromosome-Based Rubber Tree Genome Provides New Insights into Spurge Genome Evolution and Rubber Biosynthesis.</title>
        <authorList>
            <person name="Liu J."/>
            <person name="Shi C."/>
            <person name="Shi C.C."/>
            <person name="Li W."/>
            <person name="Zhang Q.J."/>
            <person name="Zhang Y."/>
            <person name="Li K."/>
            <person name="Lu H.F."/>
            <person name="Shi C."/>
            <person name="Zhu S.T."/>
            <person name="Xiao Z.Y."/>
            <person name="Nan H."/>
            <person name="Yue Y."/>
            <person name="Zhu X.G."/>
            <person name="Wu Y."/>
            <person name="Hong X.N."/>
            <person name="Fan G.Y."/>
            <person name="Tong Y."/>
            <person name="Zhang D."/>
            <person name="Mao C.L."/>
            <person name="Liu Y.L."/>
            <person name="Hao S.J."/>
            <person name="Liu W.Q."/>
            <person name="Lv M.Q."/>
            <person name="Zhang H.B."/>
            <person name="Liu Y."/>
            <person name="Hu-Tang G.R."/>
            <person name="Wang J.P."/>
            <person name="Wang J.H."/>
            <person name="Sun Y.H."/>
            <person name="Ni S.B."/>
            <person name="Chen W.B."/>
            <person name="Zhang X.C."/>
            <person name="Jiao Y.N."/>
            <person name="Eichler E.E."/>
            <person name="Li G.H."/>
            <person name="Liu X."/>
            <person name="Gao L.Z."/>
        </authorList>
    </citation>
    <scope>NUCLEOTIDE SEQUENCE [LARGE SCALE GENOMIC DNA]</scope>
    <source>
        <strain evidence="4">cv. GT1</strain>
        <tissue evidence="3">Leaf</tissue>
    </source>
</reference>
<name>A0A6A6KB62_HEVBR</name>
<dbReference type="EMBL" id="JAAGAX010000017">
    <property type="protein sequence ID" value="KAF2286082.1"/>
    <property type="molecule type" value="Genomic_DNA"/>
</dbReference>
<protein>
    <recommendedName>
        <fullName evidence="2">Reverse transcriptase Ty1/copia-type domain-containing protein</fullName>
    </recommendedName>
</protein>
<evidence type="ECO:0000259" key="2">
    <source>
        <dbReference type="Pfam" id="PF07727"/>
    </source>
</evidence>
<feature type="domain" description="Reverse transcriptase Ty1/copia-type" evidence="2">
    <location>
        <begin position="91"/>
        <end position="161"/>
    </location>
</feature>
<dbReference type="InterPro" id="IPR013103">
    <property type="entry name" value="RVT_2"/>
</dbReference>
<keyword evidence="4" id="KW-1185">Reference proteome</keyword>
<evidence type="ECO:0000313" key="3">
    <source>
        <dbReference type="EMBL" id="KAF2286082.1"/>
    </source>
</evidence>